<dbReference type="EMBL" id="CM045761">
    <property type="protein sequence ID" value="KAI8014369.1"/>
    <property type="molecule type" value="Genomic_DNA"/>
</dbReference>
<protein>
    <submittedName>
        <fullName evidence="1">Galactan beta-1,4-galactosyltransferase GALS2</fullName>
    </submittedName>
</protein>
<sequence length="150" mass="16527">MFIGFAWNCAADLKFLITALLFVCSIATILQFLPSRFSFSSSSTSSDFLRNCLPKITLSNSSTTTITTAAPPPLPPPPTPSSPDEMVENGIIKRNFNPYGNAAYNFVLMSAYRGELNTFAIMGLFSKPLYVFANAAKEKFGFLKEHNYTL</sequence>
<reference evidence="1 2" key="1">
    <citation type="journal article" date="2022" name="Plant J.">
        <title>Chromosome-level genome of Camellia lanceoleosa provides a valuable resource for understanding genome evolution and self-incompatibility.</title>
        <authorList>
            <person name="Gong W."/>
            <person name="Xiao S."/>
            <person name="Wang L."/>
            <person name="Liao Z."/>
            <person name="Chang Y."/>
            <person name="Mo W."/>
            <person name="Hu G."/>
            <person name="Li W."/>
            <person name="Zhao G."/>
            <person name="Zhu H."/>
            <person name="Hu X."/>
            <person name="Ji K."/>
            <person name="Xiang X."/>
            <person name="Song Q."/>
            <person name="Yuan D."/>
            <person name="Jin S."/>
            <person name="Zhang L."/>
        </authorList>
    </citation>
    <scope>NUCLEOTIDE SEQUENCE [LARGE SCALE GENOMIC DNA]</scope>
    <source>
        <strain evidence="1">SQ_2022a</strain>
    </source>
</reference>
<name>A0ACC0HLQ9_9ERIC</name>
<comment type="caution">
    <text evidence="1">The sequence shown here is derived from an EMBL/GenBank/DDBJ whole genome shotgun (WGS) entry which is preliminary data.</text>
</comment>
<evidence type="ECO:0000313" key="1">
    <source>
        <dbReference type="EMBL" id="KAI8014369.1"/>
    </source>
</evidence>
<keyword evidence="2" id="KW-1185">Reference proteome</keyword>
<evidence type="ECO:0000313" key="2">
    <source>
        <dbReference type="Proteomes" id="UP001060215"/>
    </source>
</evidence>
<proteinExistence type="predicted"/>
<accession>A0ACC0HLQ9</accession>
<organism evidence="1 2">
    <name type="scientific">Camellia lanceoleosa</name>
    <dbReference type="NCBI Taxonomy" id="1840588"/>
    <lineage>
        <taxon>Eukaryota</taxon>
        <taxon>Viridiplantae</taxon>
        <taxon>Streptophyta</taxon>
        <taxon>Embryophyta</taxon>
        <taxon>Tracheophyta</taxon>
        <taxon>Spermatophyta</taxon>
        <taxon>Magnoliopsida</taxon>
        <taxon>eudicotyledons</taxon>
        <taxon>Gunneridae</taxon>
        <taxon>Pentapetalae</taxon>
        <taxon>asterids</taxon>
        <taxon>Ericales</taxon>
        <taxon>Theaceae</taxon>
        <taxon>Camellia</taxon>
    </lineage>
</organism>
<dbReference type="Proteomes" id="UP001060215">
    <property type="component" value="Chromosome 4"/>
</dbReference>
<gene>
    <name evidence="1" type="ORF">LOK49_LG05G00477</name>
</gene>